<evidence type="ECO:0000313" key="4">
    <source>
        <dbReference type="Proteomes" id="UP000036449"/>
    </source>
</evidence>
<proteinExistence type="predicted"/>
<comment type="caution">
    <text evidence="3">The sequence shown here is derived from an EMBL/GenBank/DDBJ whole genome shotgun (WGS) entry which is preliminary data.</text>
</comment>
<name>A0A0J6SJN0_9HYPH</name>
<dbReference type="PATRIC" id="fig|1187852.3.peg.1839"/>
<dbReference type="Pfam" id="PF07811">
    <property type="entry name" value="TadE"/>
    <property type="match status" value="1"/>
</dbReference>
<keyword evidence="1" id="KW-0812">Transmembrane</keyword>
<dbReference type="AlphaFoldDB" id="A0A0J6SJN0"/>
<dbReference type="Proteomes" id="UP000036449">
    <property type="component" value="Unassembled WGS sequence"/>
</dbReference>
<sequence length="168" mass="18280">MTAVEFGLIAMPFLCLVAAIVETALAFFAGQILDNAVSNAARQLYTGQFQAARPANASAKETLATFGEAICKSRVTLFDCRSVKIDVLNMTGKTNYAPPSPIDATSRTWREKPTKFGEQYENPGSNDIVLVQAAVEFPVFFSFLNPGTLANGKRVLQSTVAFRTEPYQ</sequence>
<feature type="domain" description="TadE-like" evidence="2">
    <location>
        <begin position="2"/>
        <end position="42"/>
    </location>
</feature>
<evidence type="ECO:0000313" key="3">
    <source>
        <dbReference type="EMBL" id="KMO35490.1"/>
    </source>
</evidence>
<evidence type="ECO:0000259" key="2">
    <source>
        <dbReference type="Pfam" id="PF07811"/>
    </source>
</evidence>
<evidence type="ECO:0000256" key="1">
    <source>
        <dbReference type="SAM" id="Phobius"/>
    </source>
</evidence>
<organism evidence="3 4">
    <name type="scientific">Methylobacterium tarhaniae</name>
    <dbReference type="NCBI Taxonomy" id="1187852"/>
    <lineage>
        <taxon>Bacteria</taxon>
        <taxon>Pseudomonadati</taxon>
        <taxon>Pseudomonadota</taxon>
        <taxon>Alphaproteobacteria</taxon>
        <taxon>Hyphomicrobiales</taxon>
        <taxon>Methylobacteriaceae</taxon>
        <taxon>Methylobacterium</taxon>
    </lineage>
</organism>
<dbReference type="EMBL" id="LABZ01000164">
    <property type="protein sequence ID" value="KMO35490.1"/>
    <property type="molecule type" value="Genomic_DNA"/>
</dbReference>
<dbReference type="InterPro" id="IPR012495">
    <property type="entry name" value="TadE-like_dom"/>
</dbReference>
<reference evidence="3 4" key="1">
    <citation type="submission" date="2015-03" db="EMBL/GenBank/DDBJ databases">
        <title>Genome sequencing of Methylobacterium tarhaniae DSM 25844.</title>
        <authorList>
            <person name="Chaudhry V."/>
            <person name="Patil P.B."/>
        </authorList>
    </citation>
    <scope>NUCLEOTIDE SEQUENCE [LARGE SCALE GENOMIC DNA]</scope>
    <source>
        <strain evidence="3 4">DSM 25844</strain>
    </source>
</reference>
<keyword evidence="1" id="KW-0472">Membrane</keyword>
<gene>
    <name evidence="3" type="ORF">VQ03_21670</name>
</gene>
<feature type="transmembrane region" description="Helical" evidence="1">
    <location>
        <begin position="6"/>
        <end position="29"/>
    </location>
</feature>
<accession>A0A0J6SJN0</accession>
<protein>
    <recommendedName>
        <fullName evidence="2">TadE-like domain-containing protein</fullName>
    </recommendedName>
</protein>
<keyword evidence="4" id="KW-1185">Reference proteome</keyword>
<keyword evidence="1" id="KW-1133">Transmembrane helix</keyword>